<gene>
    <name evidence="3" type="ORF">EubceDRAFT1_1417</name>
</gene>
<keyword evidence="3" id="KW-0378">Hydrolase</keyword>
<dbReference type="eggNOG" id="COG2827">
    <property type="taxonomic scope" value="Bacteria"/>
</dbReference>
<dbReference type="AlphaFoldDB" id="I5ATV5"/>
<dbReference type="InterPro" id="IPR035901">
    <property type="entry name" value="GIY-YIG_endonuc_sf"/>
</dbReference>
<dbReference type="GO" id="GO:0004519">
    <property type="term" value="F:endonuclease activity"/>
    <property type="evidence" value="ECO:0007669"/>
    <property type="project" value="UniProtKB-KW"/>
</dbReference>
<protein>
    <submittedName>
        <fullName evidence="3">Putative endonuclease containing a URI domain</fullName>
    </submittedName>
</protein>
<sequence length="107" mass="12443">MQNTYTDSFQATMTDTAFTYMLRCCDGSLYTGWTNDLAGRLKAHKSGKGCKYTRSHLPVNLVYYEKYESRREAMSREAQIKRLSKKEKEELLMHVPPDIDTYEKAAE</sequence>
<dbReference type="HOGENOM" id="CLU_135650_0_3_9"/>
<comment type="similarity">
    <text evidence="1">Belongs to the UPF0213 family.</text>
</comment>
<dbReference type="PROSITE" id="PS50164">
    <property type="entry name" value="GIY_YIG"/>
    <property type="match status" value="1"/>
</dbReference>
<keyword evidence="3" id="KW-0540">Nuclease</keyword>
<feature type="domain" description="GIY-YIG" evidence="2">
    <location>
        <begin position="15"/>
        <end position="90"/>
    </location>
</feature>
<dbReference type="Proteomes" id="UP000005753">
    <property type="component" value="Chromosome"/>
</dbReference>
<evidence type="ECO:0000256" key="1">
    <source>
        <dbReference type="ARBA" id="ARBA00007435"/>
    </source>
</evidence>
<reference evidence="3 4" key="2">
    <citation type="submission" date="2012-02" db="EMBL/GenBank/DDBJ databases">
        <title>Improved High-Quality Draft sequence of Eubacterium cellulosolvens 6.</title>
        <authorList>
            <consortium name="US DOE Joint Genome Institute"/>
            <person name="Lucas S."/>
            <person name="Han J."/>
            <person name="Lapidus A."/>
            <person name="Cheng J.-F."/>
            <person name="Goodwin L."/>
            <person name="Pitluck S."/>
            <person name="Peters L."/>
            <person name="Mikhailova N."/>
            <person name="Gu W."/>
            <person name="Detter J.C."/>
            <person name="Han C."/>
            <person name="Tapia R."/>
            <person name="Land M."/>
            <person name="Hauser L."/>
            <person name="Kyrpides N."/>
            <person name="Ivanova N."/>
            <person name="Pagani I."/>
            <person name="Johnson E."/>
            <person name="Mukhopadhyay B."/>
            <person name="Anderson I."/>
            <person name="Woyke T."/>
        </authorList>
    </citation>
    <scope>NUCLEOTIDE SEQUENCE [LARGE SCALE GENOMIC DNA]</scope>
    <source>
        <strain evidence="3 4">6</strain>
    </source>
</reference>
<dbReference type="PANTHER" id="PTHR34477:SF1">
    <property type="entry name" value="UPF0213 PROTEIN YHBQ"/>
    <property type="match status" value="1"/>
</dbReference>
<dbReference type="SUPFAM" id="SSF82771">
    <property type="entry name" value="GIY-YIG endonuclease"/>
    <property type="match status" value="1"/>
</dbReference>
<accession>I5ATV5</accession>
<dbReference type="InterPro" id="IPR050190">
    <property type="entry name" value="UPF0213_domain"/>
</dbReference>
<dbReference type="InterPro" id="IPR000305">
    <property type="entry name" value="GIY-YIG_endonuc"/>
</dbReference>
<dbReference type="STRING" id="633697.EubceDRAFT1_1417"/>
<keyword evidence="3" id="KW-0255">Endonuclease</keyword>
<evidence type="ECO:0000259" key="2">
    <source>
        <dbReference type="PROSITE" id="PS50164"/>
    </source>
</evidence>
<dbReference type="EMBL" id="CM001487">
    <property type="protein sequence ID" value="EIM57228.1"/>
    <property type="molecule type" value="Genomic_DNA"/>
</dbReference>
<proteinExistence type="inferred from homology"/>
<dbReference type="Pfam" id="PF01541">
    <property type="entry name" value="GIY-YIG"/>
    <property type="match status" value="1"/>
</dbReference>
<evidence type="ECO:0000313" key="3">
    <source>
        <dbReference type="EMBL" id="EIM57228.1"/>
    </source>
</evidence>
<evidence type="ECO:0000313" key="4">
    <source>
        <dbReference type="Proteomes" id="UP000005753"/>
    </source>
</evidence>
<dbReference type="PANTHER" id="PTHR34477">
    <property type="entry name" value="UPF0213 PROTEIN YHBQ"/>
    <property type="match status" value="1"/>
</dbReference>
<name>I5ATV5_EUBC6</name>
<dbReference type="Gene3D" id="3.40.1440.10">
    <property type="entry name" value="GIY-YIG endonuclease"/>
    <property type="match status" value="1"/>
</dbReference>
<dbReference type="CDD" id="cd10456">
    <property type="entry name" value="GIY-YIG_UPF0213"/>
    <property type="match status" value="1"/>
</dbReference>
<organism evidence="3 4">
    <name type="scientific">Eubacterium cellulosolvens (strain ATCC 43171 / JCM 9499 / 6)</name>
    <name type="common">Cillobacterium cellulosolvens</name>
    <dbReference type="NCBI Taxonomy" id="633697"/>
    <lineage>
        <taxon>Bacteria</taxon>
        <taxon>Bacillati</taxon>
        <taxon>Bacillota</taxon>
        <taxon>Clostridia</taxon>
        <taxon>Eubacteriales</taxon>
        <taxon>Eubacteriaceae</taxon>
        <taxon>Eubacterium</taxon>
    </lineage>
</organism>
<keyword evidence="4" id="KW-1185">Reference proteome</keyword>
<reference evidence="3 4" key="1">
    <citation type="submission" date="2010-08" db="EMBL/GenBank/DDBJ databases">
        <authorList>
            <consortium name="US DOE Joint Genome Institute (JGI-PGF)"/>
            <person name="Lucas S."/>
            <person name="Copeland A."/>
            <person name="Lapidus A."/>
            <person name="Cheng J.-F."/>
            <person name="Bruce D."/>
            <person name="Goodwin L."/>
            <person name="Pitluck S."/>
            <person name="Land M.L."/>
            <person name="Hauser L."/>
            <person name="Chang Y.-J."/>
            <person name="Anderson I.J."/>
            <person name="Johnson E."/>
            <person name="Mulhopadhyay B."/>
            <person name="Kyrpides N."/>
            <person name="Woyke T.J."/>
        </authorList>
    </citation>
    <scope>NUCLEOTIDE SEQUENCE [LARGE SCALE GENOMIC DNA]</scope>
    <source>
        <strain evidence="3 4">6</strain>
    </source>
</reference>